<keyword evidence="4" id="KW-0804">Transcription</keyword>
<dbReference type="GO" id="GO:0005634">
    <property type="term" value="C:nucleus"/>
    <property type="evidence" value="ECO:0007669"/>
    <property type="project" value="UniProtKB-SubCell"/>
</dbReference>
<evidence type="ECO:0000256" key="6">
    <source>
        <dbReference type="SAM" id="MobiDB-lite"/>
    </source>
</evidence>
<evidence type="ECO:0000256" key="4">
    <source>
        <dbReference type="ARBA" id="ARBA00023163"/>
    </source>
</evidence>
<dbReference type="GO" id="GO:0000981">
    <property type="term" value="F:DNA-binding transcription factor activity, RNA polymerase II-specific"/>
    <property type="evidence" value="ECO:0007669"/>
    <property type="project" value="InterPro"/>
</dbReference>
<dbReference type="Pfam" id="PF11951">
    <property type="entry name" value="Fungal_trans_2"/>
    <property type="match status" value="1"/>
</dbReference>
<dbReference type="GO" id="GO:0008270">
    <property type="term" value="F:zinc ion binding"/>
    <property type="evidence" value="ECO:0007669"/>
    <property type="project" value="InterPro"/>
</dbReference>
<dbReference type="Proteomes" id="UP000054266">
    <property type="component" value="Unassembled WGS sequence"/>
</dbReference>
<evidence type="ECO:0000256" key="3">
    <source>
        <dbReference type="ARBA" id="ARBA00023125"/>
    </source>
</evidence>
<evidence type="ECO:0000256" key="5">
    <source>
        <dbReference type="ARBA" id="ARBA00023242"/>
    </source>
</evidence>
<dbReference type="InterPro" id="IPR036864">
    <property type="entry name" value="Zn2-C6_fun-type_DNA-bd_sf"/>
</dbReference>
<dbReference type="Gene3D" id="4.10.240.10">
    <property type="entry name" value="Zn(2)-C6 fungal-type DNA-binding domain"/>
    <property type="match status" value="1"/>
</dbReference>
<dbReference type="HOGENOM" id="CLU_044489_0_0_1"/>
<feature type="domain" description="Zn(2)-C6 fungal-type" evidence="7">
    <location>
        <begin position="16"/>
        <end position="44"/>
    </location>
</feature>
<comment type="subcellular location">
    <subcellularLocation>
        <location evidence="1">Nucleus</location>
    </subcellularLocation>
</comment>
<sequence length="547" mass="60693">MVLPTATSRPHVHPTACRTCRRRGRKCDKTLPTCQSCKDRSVVCEGYVTRWAGVAARGRLRGKSIPVLLDEDTGGKRSAEKGVAPARTAALARSSPEARAPRTRRRQSQDVPQSPPDSAALVVEQIIPESEVDGLGNTFRSRHPLAVNAFNGFDDDVLSALPVLGPPFLRPLSQINDSTHPPVVYDLSTIPYLGSNPEKSPYLLYVYPLTDRVLPLRYALAASAACHLASRFQNDALKAKGSEWHLKATELLRQRLQSRASSPVDLGTLMSILMMAQTDMCTGDCAEFDAHIPAAKAFVDEHGPTLPDRSYCEQRLAWLDIMRSTTSDRFLTFTSPDLKKVFSRYRAAPQAAREWGNEAFACPIDLLEYIVDVTVLYKLQPRGRLFSADALDKATRLLARVAAWTAPCEYYSDQMARVVSAWHAGIQLYVVRLFRLHQQRGGDPPIDTSALVEQALRPARALRRPPDAWSHASLWPLFQAALWLEGPDDHHQGDERRLVIHFLHTLLRASGCRQFQVAATTLDKVWKSGEYHDSITAGSFTGSLILG</sequence>
<evidence type="ECO:0000313" key="9">
    <source>
        <dbReference type="Proteomes" id="UP000054266"/>
    </source>
</evidence>
<proteinExistence type="predicted"/>
<dbReference type="Pfam" id="PF00172">
    <property type="entry name" value="Zn_clus"/>
    <property type="match status" value="1"/>
</dbReference>
<keyword evidence="5" id="KW-0539">Nucleus</keyword>
<dbReference type="CDD" id="cd00067">
    <property type="entry name" value="GAL4"/>
    <property type="match status" value="1"/>
</dbReference>
<dbReference type="STRING" id="5601.A0A0D2G882"/>
<organism evidence="8 9">
    <name type="scientific">Phialophora macrospora</name>
    <dbReference type="NCBI Taxonomy" id="1851006"/>
    <lineage>
        <taxon>Eukaryota</taxon>
        <taxon>Fungi</taxon>
        <taxon>Dikarya</taxon>
        <taxon>Ascomycota</taxon>
        <taxon>Pezizomycotina</taxon>
        <taxon>Eurotiomycetes</taxon>
        <taxon>Chaetothyriomycetidae</taxon>
        <taxon>Chaetothyriales</taxon>
        <taxon>Herpotrichiellaceae</taxon>
        <taxon>Phialophora</taxon>
    </lineage>
</organism>
<evidence type="ECO:0000259" key="7">
    <source>
        <dbReference type="PROSITE" id="PS50048"/>
    </source>
</evidence>
<dbReference type="InterPro" id="IPR021858">
    <property type="entry name" value="Fun_TF"/>
</dbReference>
<dbReference type="PANTHER" id="PTHR37534">
    <property type="entry name" value="TRANSCRIPTIONAL ACTIVATOR PROTEIN UGA3"/>
    <property type="match status" value="1"/>
</dbReference>
<evidence type="ECO:0000256" key="2">
    <source>
        <dbReference type="ARBA" id="ARBA00023015"/>
    </source>
</evidence>
<protein>
    <recommendedName>
        <fullName evidence="7">Zn(2)-C6 fungal-type domain-containing protein</fullName>
    </recommendedName>
</protein>
<dbReference type="PANTHER" id="PTHR37534:SF46">
    <property type="entry name" value="ZN(II)2CYS6 TRANSCRIPTION FACTOR (EUROFUNG)"/>
    <property type="match status" value="1"/>
</dbReference>
<dbReference type="SMART" id="SM00066">
    <property type="entry name" value="GAL4"/>
    <property type="match status" value="1"/>
</dbReference>
<keyword evidence="9" id="KW-1185">Reference proteome</keyword>
<evidence type="ECO:0000313" key="8">
    <source>
        <dbReference type="EMBL" id="KIW68114.1"/>
    </source>
</evidence>
<dbReference type="EMBL" id="KN846958">
    <property type="protein sequence ID" value="KIW68114.1"/>
    <property type="molecule type" value="Genomic_DNA"/>
</dbReference>
<keyword evidence="2" id="KW-0805">Transcription regulation</keyword>
<gene>
    <name evidence="8" type="ORF">PV04_04081</name>
</gene>
<dbReference type="AlphaFoldDB" id="A0A0D2G882"/>
<keyword evidence="3" id="KW-0238">DNA-binding</keyword>
<dbReference type="PROSITE" id="PS50048">
    <property type="entry name" value="ZN2_CY6_FUNGAL_2"/>
    <property type="match status" value="1"/>
</dbReference>
<accession>A0A0D2G882</accession>
<dbReference type="GO" id="GO:0003677">
    <property type="term" value="F:DNA binding"/>
    <property type="evidence" value="ECO:0007669"/>
    <property type="project" value="UniProtKB-KW"/>
</dbReference>
<feature type="region of interest" description="Disordered" evidence="6">
    <location>
        <begin position="69"/>
        <end position="118"/>
    </location>
</feature>
<dbReference type="InterPro" id="IPR001138">
    <property type="entry name" value="Zn2Cys6_DnaBD"/>
</dbReference>
<reference evidence="8 9" key="1">
    <citation type="submission" date="2015-01" db="EMBL/GenBank/DDBJ databases">
        <title>The Genome Sequence of Capronia semiimmersa CBS27337.</title>
        <authorList>
            <consortium name="The Broad Institute Genomics Platform"/>
            <person name="Cuomo C."/>
            <person name="de Hoog S."/>
            <person name="Gorbushina A."/>
            <person name="Stielow B."/>
            <person name="Teixiera M."/>
            <person name="Abouelleil A."/>
            <person name="Chapman S.B."/>
            <person name="Priest M."/>
            <person name="Young S.K."/>
            <person name="Wortman J."/>
            <person name="Nusbaum C."/>
            <person name="Birren B."/>
        </authorList>
    </citation>
    <scope>NUCLEOTIDE SEQUENCE [LARGE SCALE GENOMIC DNA]</scope>
    <source>
        <strain evidence="8 9">CBS 27337</strain>
    </source>
</reference>
<evidence type="ECO:0000256" key="1">
    <source>
        <dbReference type="ARBA" id="ARBA00004123"/>
    </source>
</evidence>
<dbReference type="SUPFAM" id="SSF57701">
    <property type="entry name" value="Zn2/Cys6 DNA-binding domain"/>
    <property type="match status" value="1"/>
</dbReference>
<name>A0A0D2G882_9EURO</name>